<evidence type="ECO:0000256" key="3">
    <source>
        <dbReference type="ARBA" id="ARBA00023163"/>
    </source>
</evidence>
<dbReference type="GO" id="GO:0043565">
    <property type="term" value="F:sequence-specific DNA binding"/>
    <property type="evidence" value="ECO:0007669"/>
    <property type="project" value="InterPro"/>
</dbReference>
<dbReference type="InterPro" id="IPR018062">
    <property type="entry name" value="HTH_AraC-typ_CS"/>
</dbReference>
<name>A0A4V0WQ28_9ENTE</name>
<evidence type="ECO:0000259" key="4">
    <source>
        <dbReference type="PROSITE" id="PS01124"/>
    </source>
</evidence>
<dbReference type="InterPro" id="IPR009057">
    <property type="entry name" value="Homeodomain-like_sf"/>
</dbReference>
<accession>A0A4V0WQ28</accession>
<dbReference type="SUPFAM" id="SSF46689">
    <property type="entry name" value="Homeodomain-like"/>
    <property type="match status" value="2"/>
</dbReference>
<dbReference type="Gene3D" id="3.20.80.10">
    <property type="entry name" value="Regulatory factor, effector binding domain"/>
    <property type="match status" value="1"/>
</dbReference>
<dbReference type="SMART" id="SM00342">
    <property type="entry name" value="HTH_ARAC"/>
    <property type="match status" value="1"/>
</dbReference>
<keyword evidence="2" id="KW-0238">DNA-binding</keyword>
<dbReference type="Pfam" id="PF12833">
    <property type="entry name" value="HTH_18"/>
    <property type="match status" value="1"/>
</dbReference>
<feature type="domain" description="HTH araC/xylS-type" evidence="4">
    <location>
        <begin position="23"/>
        <end position="121"/>
    </location>
</feature>
<evidence type="ECO:0000256" key="1">
    <source>
        <dbReference type="ARBA" id="ARBA00023015"/>
    </source>
</evidence>
<keyword evidence="6" id="KW-1185">Reference proteome</keyword>
<dbReference type="InterPro" id="IPR010499">
    <property type="entry name" value="AraC_E-bd"/>
</dbReference>
<keyword evidence="3" id="KW-0804">Transcription</keyword>
<gene>
    <name evidence="5" type="ORF">NRIC_38000</name>
</gene>
<keyword evidence="1" id="KW-0805">Transcription regulation</keyword>
<dbReference type="Gene3D" id="1.10.10.60">
    <property type="entry name" value="Homeodomain-like"/>
    <property type="match status" value="2"/>
</dbReference>
<dbReference type="PROSITE" id="PS00041">
    <property type="entry name" value="HTH_ARAC_FAMILY_1"/>
    <property type="match status" value="1"/>
</dbReference>
<evidence type="ECO:0000313" key="6">
    <source>
        <dbReference type="Proteomes" id="UP000290567"/>
    </source>
</evidence>
<dbReference type="SMART" id="SM00871">
    <property type="entry name" value="AraC_E_bind"/>
    <property type="match status" value="1"/>
</dbReference>
<comment type="caution">
    <text evidence="5">The sequence shown here is derived from an EMBL/GenBank/DDBJ whole genome shotgun (WGS) entry which is preliminary data.</text>
</comment>
<dbReference type="PANTHER" id="PTHR47504:SF5">
    <property type="entry name" value="RIGHT ORIGIN-BINDING PROTEIN"/>
    <property type="match status" value="1"/>
</dbReference>
<dbReference type="EMBL" id="BJCC01000051">
    <property type="protein sequence ID" value="GCF95909.1"/>
    <property type="molecule type" value="Genomic_DNA"/>
</dbReference>
<protein>
    <submittedName>
        <fullName evidence="5">AraC family transcriptional regulator</fullName>
    </submittedName>
</protein>
<dbReference type="PRINTS" id="PR00032">
    <property type="entry name" value="HTHARAC"/>
</dbReference>
<dbReference type="AlphaFoldDB" id="A0A4V0WQ28"/>
<dbReference type="InterPro" id="IPR018060">
    <property type="entry name" value="HTH_AraC"/>
</dbReference>
<dbReference type="InterPro" id="IPR011256">
    <property type="entry name" value="Reg_factor_effector_dom_sf"/>
</dbReference>
<dbReference type="PROSITE" id="PS01124">
    <property type="entry name" value="HTH_ARAC_FAMILY_2"/>
    <property type="match status" value="1"/>
</dbReference>
<dbReference type="Pfam" id="PF06445">
    <property type="entry name" value="GyrI-like"/>
    <property type="match status" value="1"/>
</dbReference>
<dbReference type="InterPro" id="IPR020449">
    <property type="entry name" value="Tscrpt_reg_AraC-type_HTH"/>
</dbReference>
<dbReference type="GO" id="GO:0003700">
    <property type="term" value="F:DNA-binding transcription factor activity"/>
    <property type="evidence" value="ECO:0007669"/>
    <property type="project" value="InterPro"/>
</dbReference>
<organism evidence="5 6">
    <name type="scientific">Enterococcus florum</name>
    <dbReference type="NCBI Taxonomy" id="2480627"/>
    <lineage>
        <taxon>Bacteria</taxon>
        <taxon>Bacillati</taxon>
        <taxon>Bacillota</taxon>
        <taxon>Bacilli</taxon>
        <taxon>Lactobacillales</taxon>
        <taxon>Enterococcaceae</taxon>
        <taxon>Enterococcus</taxon>
    </lineage>
</organism>
<dbReference type="SUPFAM" id="SSF55136">
    <property type="entry name" value="Probable bacterial effector-binding domain"/>
    <property type="match status" value="1"/>
</dbReference>
<dbReference type="OrthoDB" id="5337216at2"/>
<reference evidence="6" key="1">
    <citation type="submission" date="2019-02" db="EMBL/GenBank/DDBJ databases">
        <title>Draft genome sequence of Enterococcus sp. Gos25-1.</title>
        <authorList>
            <person name="Tanaka N."/>
            <person name="Shiwa Y."/>
            <person name="Fujita N."/>
        </authorList>
    </citation>
    <scope>NUCLEOTIDE SEQUENCE [LARGE SCALE GENOMIC DNA]</scope>
    <source>
        <strain evidence="6">Gos25-1</strain>
    </source>
</reference>
<dbReference type="InterPro" id="IPR050959">
    <property type="entry name" value="MarA-like"/>
</dbReference>
<evidence type="ECO:0000256" key="2">
    <source>
        <dbReference type="ARBA" id="ARBA00023125"/>
    </source>
</evidence>
<dbReference type="InterPro" id="IPR029442">
    <property type="entry name" value="GyrI-like"/>
</dbReference>
<dbReference type="Proteomes" id="UP000290567">
    <property type="component" value="Unassembled WGS sequence"/>
</dbReference>
<proteinExistence type="predicted"/>
<sequence length="332" mass="38263">MRQFHDMLYLLEEERMETWKEIQKTIDYIEEHLDQALRIQPLAELAHLSPFYYQRLFARLVKRPVMDYIKMRRLAHACQDLLNSNERILDIALKNGFSSHAHFARVFKAAFAITPELYRKERPALNQVLKPNLSMQYVLIDEGVPLITNEMFLEISYDTLVKEETYLGILGKMSIGANIPIGAATGINQADQLWQSFYTLKPSIPHLLDKGSTIGVSFLKDSSLDPEKLGSDQSFDYFVGMQSDGTPSEAWEEWRIPAGEYIICRFETEKSEPERSTAIAKALSYLLSTWMPKKMLISEPYSIEKYQPSADADVEKIEIWVAPLQKNELENP</sequence>
<dbReference type="PANTHER" id="PTHR47504">
    <property type="entry name" value="RIGHT ORIGIN-BINDING PROTEIN"/>
    <property type="match status" value="1"/>
</dbReference>
<evidence type="ECO:0000313" key="5">
    <source>
        <dbReference type="EMBL" id="GCF95909.1"/>
    </source>
</evidence>